<dbReference type="InterPro" id="IPR029063">
    <property type="entry name" value="SAM-dependent_MTases_sf"/>
</dbReference>
<evidence type="ECO:0000256" key="3">
    <source>
        <dbReference type="ARBA" id="ARBA00022603"/>
    </source>
</evidence>
<dbReference type="Gene3D" id="3.40.50.150">
    <property type="entry name" value="Vaccinia Virus protein VP39"/>
    <property type="match status" value="2"/>
</dbReference>
<keyword evidence="5 6" id="KW-0949">S-adenosyl-L-methionine</keyword>
<dbReference type="GO" id="GO:0005737">
    <property type="term" value="C:cytoplasm"/>
    <property type="evidence" value="ECO:0007669"/>
    <property type="project" value="UniProtKB-SubCell"/>
</dbReference>
<dbReference type="AlphaFoldDB" id="A0A7U6GG43"/>
<dbReference type="InterPro" id="IPR007848">
    <property type="entry name" value="Small_mtfrase_dom"/>
</dbReference>
<keyword evidence="2 6" id="KW-0698">rRNA processing</keyword>
<dbReference type="Pfam" id="PF26049">
    <property type="entry name" value="RLMG_N"/>
    <property type="match status" value="1"/>
</dbReference>
<dbReference type="EMBL" id="AP012273">
    <property type="protein sequence ID" value="BAO42986.1"/>
    <property type="molecule type" value="Genomic_DNA"/>
</dbReference>
<dbReference type="InterPro" id="IPR046977">
    <property type="entry name" value="RsmC/RlmG"/>
</dbReference>
<evidence type="ECO:0000256" key="1">
    <source>
        <dbReference type="ARBA" id="ARBA00022490"/>
    </source>
</evidence>
<dbReference type="PROSITE" id="PS00092">
    <property type="entry name" value="N6_MTASE"/>
    <property type="match status" value="1"/>
</dbReference>
<dbReference type="RefSeq" id="WP_041069835.1">
    <property type="nucleotide sequence ID" value="NZ_AP012273.1"/>
</dbReference>
<dbReference type="Pfam" id="PF05175">
    <property type="entry name" value="MTS"/>
    <property type="match status" value="1"/>
</dbReference>
<organism evidence="9 10">
    <name type="scientific">Thiolapillus brandeum</name>
    <dbReference type="NCBI Taxonomy" id="1076588"/>
    <lineage>
        <taxon>Bacteria</taxon>
        <taxon>Pseudomonadati</taxon>
        <taxon>Pseudomonadota</taxon>
        <taxon>Gammaproteobacteria</taxon>
        <taxon>Chromatiales</taxon>
        <taxon>Sedimenticolaceae</taxon>
        <taxon>Thiolapillus</taxon>
    </lineage>
</organism>
<feature type="domain" description="Methyltransferase small" evidence="7">
    <location>
        <begin position="205"/>
        <end position="375"/>
    </location>
</feature>
<gene>
    <name evidence="6" type="primary">rlmG</name>
    <name evidence="9" type="ORF">TBH_C0036</name>
</gene>
<dbReference type="HAMAP" id="MF_01859">
    <property type="entry name" value="23SrRNA_methyltr_G"/>
    <property type="match status" value="1"/>
</dbReference>
<dbReference type="KEGG" id="tbn:TBH_C0036"/>
<comment type="function">
    <text evidence="6">Specifically methylates the guanine in position 1835 (m2G1835) of 23S rRNA.</text>
</comment>
<keyword evidence="1 6" id="KW-0963">Cytoplasm</keyword>
<evidence type="ECO:0000256" key="4">
    <source>
        <dbReference type="ARBA" id="ARBA00022679"/>
    </source>
</evidence>
<accession>A0A7U6GG43</accession>
<dbReference type="PIRSF" id="PIRSF037565">
    <property type="entry name" value="RRNA_m2G_Mtase_RsmD_prd"/>
    <property type="match status" value="1"/>
</dbReference>
<evidence type="ECO:0000259" key="8">
    <source>
        <dbReference type="Pfam" id="PF26049"/>
    </source>
</evidence>
<comment type="similarity">
    <text evidence="6">Belongs to the methyltransferase superfamily. RlmG family.</text>
</comment>
<keyword evidence="4 6" id="KW-0808">Transferase</keyword>
<dbReference type="InterPro" id="IPR002052">
    <property type="entry name" value="DNA_methylase_N6_adenine_CS"/>
</dbReference>
<dbReference type="CDD" id="cd02440">
    <property type="entry name" value="AdoMet_MTases"/>
    <property type="match status" value="1"/>
</dbReference>
<proteinExistence type="inferred from homology"/>
<evidence type="ECO:0000256" key="2">
    <source>
        <dbReference type="ARBA" id="ARBA00022552"/>
    </source>
</evidence>
<comment type="subcellular location">
    <subcellularLocation>
        <location evidence="6">Cytoplasm</location>
    </subcellularLocation>
</comment>
<name>A0A7U6GG43_9GAMM</name>
<dbReference type="PANTHER" id="PTHR47816">
    <property type="entry name" value="RIBOSOMAL RNA SMALL SUBUNIT METHYLTRANSFERASE C"/>
    <property type="match status" value="1"/>
</dbReference>
<dbReference type="GO" id="GO:0003676">
    <property type="term" value="F:nucleic acid binding"/>
    <property type="evidence" value="ECO:0007669"/>
    <property type="project" value="InterPro"/>
</dbReference>
<dbReference type="GO" id="GO:0052916">
    <property type="term" value="F:23S rRNA (guanine(1835)-N(2))-methyltransferase activity"/>
    <property type="evidence" value="ECO:0007669"/>
    <property type="project" value="UniProtKB-EC"/>
</dbReference>
<comment type="catalytic activity">
    <reaction evidence="6">
        <text>guanosine(1835) in 23S rRNA + S-adenosyl-L-methionine = N(2)-methylguanosine(1835) in 23S rRNA + S-adenosyl-L-homocysteine + H(+)</text>
        <dbReference type="Rhea" id="RHEA:42744"/>
        <dbReference type="Rhea" id="RHEA-COMP:10217"/>
        <dbReference type="Rhea" id="RHEA-COMP:10218"/>
        <dbReference type="ChEBI" id="CHEBI:15378"/>
        <dbReference type="ChEBI" id="CHEBI:57856"/>
        <dbReference type="ChEBI" id="CHEBI:59789"/>
        <dbReference type="ChEBI" id="CHEBI:74269"/>
        <dbReference type="ChEBI" id="CHEBI:74481"/>
        <dbReference type="EC" id="2.1.1.174"/>
    </reaction>
</comment>
<sequence>MTETSFDTPFGRYTLQRLPIRPRDNLRAWDAADEYLLKHLADTGMPGRRMLILNDSFGALTLALHQYQPWSGSDSALAQAATRNNARTNGIPRENLHLITSLEQPALPLELVLIKAPKTLALLEYQLIRLRAWLTPDARVLLAGMMKVLPSSVWKLLESLIGPTSTFPGRKKAKLIEARFDPNLALPPRSRAYPQSYVLEGSGCRIFNHANVFSREKLDIGSRFFLEHLPMGQGPETVLDLGCGNGVLALMTLKQNPQAVVHCVDESHMATASARATLEAAFGPEMQAEFHTAWNLDGFPSGCIDRVLCNPPFHQQHAVGDHIARDMFQDAKRVLRQGGELWVVGNRHLGYHQRLKRLFGNTELMASNPKFVVLRSIRKANRRP</sequence>
<dbReference type="InterPro" id="IPR058679">
    <property type="entry name" value="RlmG_N"/>
</dbReference>
<dbReference type="SUPFAM" id="SSF53335">
    <property type="entry name" value="S-adenosyl-L-methionine-dependent methyltransferases"/>
    <property type="match status" value="1"/>
</dbReference>
<dbReference type="Proteomes" id="UP000031631">
    <property type="component" value="Chromosome"/>
</dbReference>
<evidence type="ECO:0000256" key="6">
    <source>
        <dbReference type="HAMAP-Rule" id="MF_01859"/>
    </source>
</evidence>
<evidence type="ECO:0000259" key="7">
    <source>
        <dbReference type="Pfam" id="PF05175"/>
    </source>
</evidence>
<evidence type="ECO:0000313" key="9">
    <source>
        <dbReference type="EMBL" id="BAO42986.1"/>
    </source>
</evidence>
<feature type="domain" description="RlmG N-terminal" evidence="8">
    <location>
        <begin position="4"/>
        <end position="181"/>
    </location>
</feature>
<dbReference type="OrthoDB" id="29650at2"/>
<dbReference type="InterPro" id="IPR017237">
    <property type="entry name" value="RLMG"/>
</dbReference>
<reference evidence="9 10" key="1">
    <citation type="journal article" date="2014" name="PLoS ONE">
        <title>Physiological and genomic features of a novel sulfur-oxidizing gammaproteobacterium belonging to a previously uncultivated symbiotic lineage isolated from a hydrothermal vent.</title>
        <authorList>
            <person name="Nunoura T."/>
            <person name="Takaki Y."/>
            <person name="Kazama H."/>
            <person name="Kakuta J."/>
            <person name="Shimamura S."/>
            <person name="Makita H."/>
            <person name="Hirai M."/>
            <person name="Miyazaki M."/>
            <person name="Takai K."/>
        </authorList>
    </citation>
    <scope>NUCLEOTIDE SEQUENCE [LARGE SCALE GENOMIC DNA]</scope>
    <source>
        <strain evidence="9 10">Hiromi1</strain>
    </source>
</reference>
<keyword evidence="10" id="KW-1185">Reference proteome</keyword>
<dbReference type="PANTHER" id="PTHR47816:SF5">
    <property type="entry name" value="RIBOSOMAL RNA LARGE SUBUNIT METHYLTRANSFERASE G"/>
    <property type="match status" value="1"/>
</dbReference>
<evidence type="ECO:0000313" key="10">
    <source>
        <dbReference type="Proteomes" id="UP000031631"/>
    </source>
</evidence>
<keyword evidence="3 6" id="KW-0489">Methyltransferase</keyword>
<protein>
    <recommendedName>
        <fullName evidence="6">Ribosomal RNA large subunit methyltransferase G</fullName>
        <ecNumber evidence="6">2.1.1.174</ecNumber>
    </recommendedName>
    <alternativeName>
        <fullName evidence="6">23S rRNA m2G1835 methyltransferase</fullName>
    </alternativeName>
    <alternativeName>
        <fullName evidence="6">rRNA (guanine-N(2)-)-methyltransferase RlmG</fullName>
    </alternativeName>
</protein>
<dbReference type="EC" id="2.1.1.174" evidence="6"/>
<evidence type="ECO:0000256" key="5">
    <source>
        <dbReference type="ARBA" id="ARBA00022691"/>
    </source>
</evidence>